<keyword evidence="3" id="KW-1185">Reference proteome</keyword>
<accession>A0ABP1EV51</accession>
<dbReference type="Pfam" id="PF12893">
    <property type="entry name" value="Lumazine_bd_2"/>
    <property type="match status" value="1"/>
</dbReference>
<dbReference type="InterPro" id="IPR032710">
    <property type="entry name" value="NTF2-like_dom_sf"/>
</dbReference>
<evidence type="ECO:0000256" key="1">
    <source>
        <dbReference type="SAM" id="SignalP"/>
    </source>
</evidence>
<dbReference type="SUPFAM" id="SSF54427">
    <property type="entry name" value="NTF2-like"/>
    <property type="match status" value="1"/>
</dbReference>
<keyword evidence="1" id="KW-0732">Signal</keyword>
<dbReference type="RefSeq" id="WP_348712756.1">
    <property type="nucleotide sequence ID" value="NZ_CAXIXY010000005.1"/>
</dbReference>
<protein>
    <submittedName>
        <fullName evidence="2">Nuclear transport factor 2 family protein</fullName>
    </submittedName>
</protein>
<organism evidence="2 3">
    <name type="scientific">Tenacibaculum platacis</name>
    <dbReference type="NCBI Taxonomy" id="3137852"/>
    <lineage>
        <taxon>Bacteria</taxon>
        <taxon>Pseudomonadati</taxon>
        <taxon>Bacteroidota</taxon>
        <taxon>Flavobacteriia</taxon>
        <taxon>Flavobacteriales</taxon>
        <taxon>Flavobacteriaceae</taxon>
        <taxon>Tenacibaculum</taxon>
    </lineage>
</organism>
<reference evidence="2 3" key="1">
    <citation type="submission" date="2024-05" db="EMBL/GenBank/DDBJ databases">
        <authorList>
            <person name="Duchaud E."/>
        </authorList>
    </citation>
    <scope>NUCLEOTIDE SEQUENCE [LARGE SCALE GENOMIC DNA]</scope>
    <source>
        <strain evidence="2">Ena-SAMPLE-TAB-13-05-2024-13:56:06:370-140302</strain>
    </source>
</reference>
<evidence type="ECO:0000313" key="3">
    <source>
        <dbReference type="Proteomes" id="UP001497416"/>
    </source>
</evidence>
<proteinExistence type="predicted"/>
<dbReference type="InterPro" id="IPR039437">
    <property type="entry name" value="FrzH/put_lumazine-bd"/>
</dbReference>
<sequence>MATKKYFLLTFAVCVSFMTAAQNQSKRQYFRHLKYNHVSPYVKLAGIYPISEAEASTTSHYVFNYNKKNQLVLITNNHYFTERRHPLASIGAYKTVFTYQDHKETRIFLDKNGNRVSNDRGVFKEVFTLNKKGNYTKLDFFDLEDNPMESNWNISKYYWTKHKKMVIEKRVNLNNEPKSLSTYFNFGTTGMTFKKDGTPLGNYNLNNNLEVANNEVGIASYQDEYDGFGNHVKYSYHDKSNNLMNNANGFAVGVKIYDSIGNYIGQQIFDADAKLLRKRDIANNQYIKLSDIASKEDSLEIKRISLGYLKALQELKPELMKEVMNDSLNKVTVGFNRALRKEVVSAIPRKRMIENAKNWNKSNTKFPPQSNNQVKILDVYHRIATIKLLSDNWVEYLHLIKLDGKWSIINLLWQHKNIKRYPF</sequence>
<comment type="caution">
    <text evidence="2">The sequence shown here is derived from an EMBL/GenBank/DDBJ whole genome shotgun (WGS) entry which is preliminary data.</text>
</comment>
<feature type="chain" id="PRO_5046965551" evidence="1">
    <location>
        <begin position="21"/>
        <end position="423"/>
    </location>
</feature>
<evidence type="ECO:0000313" key="2">
    <source>
        <dbReference type="EMBL" id="CAL2089584.1"/>
    </source>
</evidence>
<feature type="signal peptide" evidence="1">
    <location>
        <begin position="1"/>
        <end position="20"/>
    </location>
</feature>
<dbReference type="Proteomes" id="UP001497416">
    <property type="component" value="Unassembled WGS sequence"/>
</dbReference>
<dbReference type="EMBL" id="CAXIXY010000005">
    <property type="protein sequence ID" value="CAL2089584.1"/>
    <property type="molecule type" value="Genomic_DNA"/>
</dbReference>
<gene>
    <name evidence="2" type="ORF">T190607A01A_30351</name>
</gene>
<dbReference type="Gene3D" id="3.10.450.50">
    <property type="match status" value="1"/>
</dbReference>
<name>A0ABP1EV51_9FLAO</name>